<dbReference type="Gene3D" id="3.40.50.300">
    <property type="entry name" value="P-loop containing nucleotide triphosphate hydrolases"/>
    <property type="match status" value="1"/>
</dbReference>
<dbReference type="InterPro" id="IPR017871">
    <property type="entry name" value="ABC_transporter-like_CS"/>
</dbReference>
<dbReference type="PROSITE" id="PS00211">
    <property type="entry name" value="ABC_TRANSPORTER_1"/>
    <property type="match status" value="1"/>
</dbReference>
<dbReference type="EMBL" id="FXAZ01000005">
    <property type="protein sequence ID" value="SMG53846.1"/>
    <property type="molecule type" value="Genomic_DNA"/>
</dbReference>
<keyword evidence="5 7" id="KW-1133">Transmembrane helix</keyword>
<feature type="domain" description="ABC transporter" evidence="8">
    <location>
        <begin position="356"/>
        <end position="596"/>
    </location>
</feature>
<feature type="transmembrane region" description="Helical" evidence="7">
    <location>
        <begin position="160"/>
        <end position="186"/>
    </location>
</feature>
<dbReference type="InterPro" id="IPR003593">
    <property type="entry name" value="AAA+_ATPase"/>
</dbReference>
<dbReference type="GO" id="GO:0016887">
    <property type="term" value="F:ATP hydrolysis activity"/>
    <property type="evidence" value="ECO:0007669"/>
    <property type="project" value="InterPro"/>
</dbReference>
<evidence type="ECO:0000259" key="8">
    <source>
        <dbReference type="PROSITE" id="PS50893"/>
    </source>
</evidence>
<evidence type="ECO:0000256" key="4">
    <source>
        <dbReference type="ARBA" id="ARBA00022840"/>
    </source>
</evidence>
<dbReference type="Gene3D" id="1.20.1560.10">
    <property type="entry name" value="ABC transporter type 1, transmembrane domain"/>
    <property type="match status" value="1"/>
</dbReference>
<accession>A0A1X7LJ00</accession>
<dbReference type="PANTHER" id="PTHR24221:SF646">
    <property type="entry name" value="HAEMOLYSIN SECRETION ATP-BINDING PROTEIN"/>
    <property type="match status" value="1"/>
</dbReference>
<evidence type="ECO:0000256" key="5">
    <source>
        <dbReference type="ARBA" id="ARBA00022989"/>
    </source>
</evidence>
<dbReference type="GO" id="GO:0140359">
    <property type="term" value="F:ABC-type transporter activity"/>
    <property type="evidence" value="ECO:0007669"/>
    <property type="project" value="InterPro"/>
</dbReference>
<dbReference type="Pfam" id="PF00005">
    <property type="entry name" value="ABC_tran"/>
    <property type="match status" value="1"/>
</dbReference>
<dbReference type="AlphaFoldDB" id="A0A1X7LJ00"/>
<dbReference type="InterPro" id="IPR011527">
    <property type="entry name" value="ABC1_TM_dom"/>
</dbReference>
<evidence type="ECO:0000256" key="3">
    <source>
        <dbReference type="ARBA" id="ARBA00022741"/>
    </source>
</evidence>
<gene>
    <name evidence="10" type="ORF">SAMN06295960_3586</name>
</gene>
<dbReference type="Proteomes" id="UP000193834">
    <property type="component" value="Unassembled WGS sequence"/>
</dbReference>
<dbReference type="InterPro" id="IPR039421">
    <property type="entry name" value="Type_1_exporter"/>
</dbReference>
<dbReference type="SUPFAM" id="SSF52540">
    <property type="entry name" value="P-loop containing nucleoside triphosphate hydrolases"/>
    <property type="match status" value="1"/>
</dbReference>
<dbReference type="GO" id="GO:0005886">
    <property type="term" value="C:plasma membrane"/>
    <property type="evidence" value="ECO:0007669"/>
    <property type="project" value="UniProtKB-SubCell"/>
</dbReference>
<dbReference type="InterPro" id="IPR036640">
    <property type="entry name" value="ABC1_TM_sf"/>
</dbReference>
<protein>
    <submittedName>
        <fullName evidence="10">Putative ABC transport system ATP-binding protein/ATP-binding cassette, subfamily B</fullName>
    </submittedName>
</protein>
<dbReference type="GO" id="GO:0005524">
    <property type="term" value="F:ATP binding"/>
    <property type="evidence" value="ECO:0007669"/>
    <property type="project" value="UniProtKB-KW"/>
</dbReference>
<dbReference type="SUPFAM" id="SSF90123">
    <property type="entry name" value="ABC transporter transmembrane region"/>
    <property type="match status" value="1"/>
</dbReference>
<proteinExistence type="predicted"/>
<evidence type="ECO:0000313" key="11">
    <source>
        <dbReference type="Proteomes" id="UP000193834"/>
    </source>
</evidence>
<keyword evidence="6 7" id="KW-0472">Membrane</keyword>
<keyword evidence="11" id="KW-1185">Reference proteome</keyword>
<keyword evidence="4 10" id="KW-0067">ATP-binding</keyword>
<dbReference type="STRING" id="1852522.SAMN06295960_3586"/>
<evidence type="ECO:0000256" key="1">
    <source>
        <dbReference type="ARBA" id="ARBA00004651"/>
    </source>
</evidence>
<keyword evidence="3" id="KW-0547">Nucleotide-binding</keyword>
<reference evidence="10" key="1">
    <citation type="submission" date="2017-04" db="EMBL/GenBank/DDBJ databases">
        <authorList>
            <person name="Afonso C.L."/>
            <person name="Miller P.J."/>
            <person name="Scott M.A."/>
            <person name="Spackman E."/>
            <person name="Goraichik I."/>
            <person name="Dimitrov K.M."/>
            <person name="Suarez D.L."/>
            <person name="Swayne D.E."/>
        </authorList>
    </citation>
    <scope>NUCLEOTIDE SEQUENCE [LARGE SCALE GENOMIC DNA]</scope>
    <source>
        <strain evidence="10">11</strain>
    </source>
</reference>
<sequence>MQKIHRIRFISVNLYRLMKLCWGICPRETTILVVIRLFQAFVPGIQLVLTKHLVDSVSDVFAHQHNVSQALLYLGMQSLLLLIVQSVQLLEQYNNSKMQFKIGFTVDEQVAAKAANISLRYFDTGSFYDTLQRASSGQSQRMIELLNGPMQIVQNTITMITIIGVLLNFSYVTAILVVLMSIPPFFINHHIGNMRRNLLMVLIPISRRIAYFLNLLRGRETAKEVRVFQLQHFLLGKWKEQFNKQMAFQLSFERKRIWLQSLYDIPNVVVMTVNLGLLIWLGSKNGFSIGDYVAISQAYLTVQGVAAAVSLSVAGIFENVKLLSDLLAFLNIKVEEETTQTDTPAIHFPSLNQHGIVVKDLSFAYDTDKKLRLKNVSFQIKPGQRVAIVGDNGAGKSTLIKCLLGLYRNYDGHIFYENTDLKHMNAKLVFQHVGAVFQDYSKYDFSIKENIGIGDIERLTDDEGIRAAAEKSGAHEFIQKLEHQYETEVGNTFGGAVDLSGGQWQRVAISRSFFSKADLLVFDEPAASLDPFAELSLYQSLAKLSEGKITIMISHRLSSCVDADLILVMRNGEVVEQGTHDELMDVGGYYSSMFLSQLSGYQKKAVAK</sequence>
<dbReference type="PROSITE" id="PS50893">
    <property type="entry name" value="ABC_TRANSPORTER_2"/>
    <property type="match status" value="1"/>
</dbReference>
<dbReference type="GO" id="GO:0034040">
    <property type="term" value="F:ATPase-coupled lipid transmembrane transporter activity"/>
    <property type="evidence" value="ECO:0007669"/>
    <property type="project" value="TreeGrafter"/>
</dbReference>
<name>A0A1X7LJ00_9BACL</name>
<dbReference type="InterPro" id="IPR003439">
    <property type="entry name" value="ABC_transporter-like_ATP-bd"/>
</dbReference>
<dbReference type="PROSITE" id="PS50929">
    <property type="entry name" value="ABC_TM1F"/>
    <property type="match status" value="1"/>
</dbReference>
<evidence type="ECO:0000313" key="10">
    <source>
        <dbReference type="EMBL" id="SMG53846.1"/>
    </source>
</evidence>
<dbReference type="InterPro" id="IPR027417">
    <property type="entry name" value="P-loop_NTPase"/>
</dbReference>
<comment type="subcellular location">
    <subcellularLocation>
        <location evidence="1">Cell membrane</location>
        <topology evidence="1">Multi-pass membrane protein</topology>
    </subcellularLocation>
</comment>
<evidence type="ECO:0000256" key="6">
    <source>
        <dbReference type="ARBA" id="ARBA00023136"/>
    </source>
</evidence>
<evidence type="ECO:0000256" key="7">
    <source>
        <dbReference type="SAM" id="Phobius"/>
    </source>
</evidence>
<keyword evidence="2 7" id="KW-0812">Transmembrane</keyword>
<dbReference type="PANTHER" id="PTHR24221">
    <property type="entry name" value="ATP-BINDING CASSETTE SUB-FAMILY B"/>
    <property type="match status" value="1"/>
</dbReference>
<feature type="domain" description="ABC transmembrane type-1" evidence="9">
    <location>
        <begin position="31"/>
        <end position="304"/>
    </location>
</feature>
<evidence type="ECO:0000259" key="9">
    <source>
        <dbReference type="PROSITE" id="PS50929"/>
    </source>
</evidence>
<organism evidence="10 11">
    <name type="scientific">Paenibacillus aquistagni</name>
    <dbReference type="NCBI Taxonomy" id="1852522"/>
    <lineage>
        <taxon>Bacteria</taxon>
        <taxon>Bacillati</taxon>
        <taxon>Bacillota</taxon>
        <taxon>Bacilli</taxon>
        <taxon>Bacillales</taxon>
        <taxon>Paenibacillaceae</taxon>
        <taxon>Paenibacillus</taxon>
    </lineage>
</organism>
<dbReference type="SMART" id="SM00382">
    <property type="entry name" value="AAA"/>
    <property type="match status" value="1"/>
</dbReference>
<evidence type="ECO:0000256" key="2">
    <source>
        <dbReference type="ARBA" id="ARBA00022692"/>
    </source>
</evidence>